<reference evidence="9" key="1">
    <citation type="submission" date="2020-11" db="EMBL/GenBank/DDBJ databases">
        <title>Multidrug resistant novel bacterium Savagea serpentis sp. nov., isolated from the scats of a vine snake (Ahaetulla nasuta).</title>
        <authorList>
            <person name="Venkata Ramana V."/>
            <person name="Vikas Patil S."/>
            <person name="Yogita Lugani V."/>
        </authorList>
    </citation>
    <scope>NUCLEOTIDE SEQUENCE</scope>
    <source>
        <strain evidence="9">SN6</strain>
    </source>
</reference>
<feature type="domain" description="ABC transmembrane type-1" evidence="8">
    <location>
        <begin position="80"/>
        <end position="264"/>
    </location>
</feature>
<dbReference type="PROSITE" id="PS50928">
    <property type="entry name" value="ABC_TM1"/>
    <property type="match status" value="1"/>
</dbReference>
<dbReference type="AlphaFoldDB" id="A0A8J7KSF0"/>
<organism evidence="9 10">
    <name type="scientific">Savagea serpentis</name>
    <dbReference type="NCBI Taxonomy" id="2785297"/>
    <lineage>
        <taxon>Bacteria</taxon>
        <taxon>Bacillati</taxon>
        <taxon>Bacillota</taxon>
        <taxon>Bacilli</taxon>
        <taxon>Bacillales</taxon>
        <taxon>Caryophanaceae</taxon>
        <taxon>Savagea</taxon>
    </lineage>
</organism>
<evidence type="ECO:0000256" key="5">
    <source>
        <dbReference type="ARBA" id="ARBA00022989"/>
    </source>
</evidence>
<feature type="transmembrane region" description="Helical" evidence="7">
    <location>
        <begin position="124"/>
        <end position="144"/>
    </location>
</feature>
<evidence type="ECO:0000259" key="8">
    <source>
        <dbReference type="PROSITE" id="PS50928"/>
    </source>
</evidence>
<dbReference type="SUPFAM" id="SSF161098">
    <property type="entry name" value="MetI-like"/>
    <property type="match status" value="1"/>
</dbReference>
<keyword evidence="4 7" id="KW-0812">Transmembrane</keyword>
<proteinExistence type="inferred from homology"/>
<evidence type="ECO:0000256" key="3">
    <source>
        <dbReference type="ARBA" id="ARBA00022475"/>
    </source>
</evidence>
<dbReference type="GO" id="GO:0010438">
    <property type="term" value="P:cellular response to sulfur starvation"/>
    <property type="evidence" value="ECO:0007669"/>
    <property type="project" value="TreeGrafter"/>
</dbReference>
<dbReference type="Gene3D" id="1.10.3720.10">
    <property type="entry name" value="MetI-like"/>
    <property type="match status" value="1"/>
</dbReference>
<dbReference type="Pfam" id="PF00528">
    <property type="entry name" value="BPD_transp_1"/>
    <property type="match status" value="1"/>
</dbReference>
<dbReference type="InterPro" id="IPR000515">
    <property type="entry name" value="MetI-like"/>
</dbReference>
<comment type="subcellular location">
    <subcellularLocation>
        <location evidence="1 7">Cell membrane</location>
        <topology evidence="1 7">Multi-pass membrane protein</topology>
    </subcellularLocation>
</comment>
<evidence type="ECO:0000256" key="7">
    <source>
        <dbReference type="RuleBase" id="RU363032"/>
    </source>
</evidence>
<evidence type="ECO:0000256" key="4">
    <source>
        <dbReference type="ARBA" id="ARBA00022692"/>
    </source>
</evidence>
<feature type="transmembrane region" description="Helical" evidence="7">
    <location>
        <begin position="150"/>
        <end position="169"/>
    </location>
</feature>
<evidence type="ECO:0000256" key="1">
    <source>
        <dbReference type="ARBA" id="ARBA00004651"/>
    </source>
</evidence>
<dbReference type="Proteomes" id="UP000622653">
    <property type="component" value="Unassembled WGS sequence"/>
</dbReference>
<gene>
    <name evidence="9" type="ORF">IRY55_03900</name>
</gene>
<feature type="transmembrane region" description="Helical" evidence="7">
    <location>
        <begin position="246"/>
        <end position="265"/>
    </location>
</feature>
<accession>A0A8J7KSF0</accession>
<evidence type="ECO:0000256" key="6">
    <source>
        <dbReference type="ARBA" id="ARBA00023136"/>
    </source>
</evidence>
<dbReference type="PANTHER" id="PTHR30151:SF39">
    <property type="entry name" value="ABC TRANSPORTER PERMEASE PROTEIN"/>
    <property type="match status" value="1"/>
</dbReference>
<dbReference type="PANTHER" id="PTHR30151">
    <property type="entry name" value="ALKANE SULFONATE ABC TRANSPORTER-RELATED, MEMBRANE SUBUNIT"/>
    <property type="match status" value="1"/>
</dbReference>
<evidence type="ECO:0000256" key="2">
    <source>
        <dbReference type="ARBA" id="ARBA00022448"/>
    </source>
</evidence>
<protein>
    <submittedName>
        <fullName evidence="9">ABC transporter permease</fullName>
    </submittedName>
</protein>
<keyword evidence="2 7" id="KW-0813">Transport</keyword>
<dbReference type="FunFam" id="1.10.3720.10:FF:000003">
    <property type="entry name" value="Aliphatic sulfonate ABC transporter permease"/>
    <property type="match status" value="1"/>
</dbReference>
<name>A0A8J7KSF0_9BACL</name>
<dbReference type="GO" id="GO:0005886">
    <property type="term" value="C:plasma membrane"/>
    <property type="evidence" value="ECO:0007669"/>
    <property type="project" value="UniProtKB-SubCell"/>
</dbReference>
<sequence>MFGKERNDVKAIILDQEKVKTRHILPNLWRLTNGYGWLIPLLLLIVWELASHMQWVESYQLPAPSTIGGTLYEWLLDGTLWTHGSMTTLRVLAGFFLGSIVAFIFGICNGLFPTVHQLTDPLIQGLRAIPSLAWVPLFVLWMGIGETSKVVLIAVGVFFPVYLSVVSGLQQVPKQWIEVGRLYQLSRLQLVRKILLPASLPSCFVGLRSGLGLGWMFVVAAELMGASEGLGYLLVMGQNTLSPDMIIASIVLFACIGKITDWILVSIQRRVYKGGSQWS</sequence>
<comment type="caution">
    <text evidence="9">The sequence shown here is derived from an EMBL/GenBank/DDBJ whole genome shotgun (WGS) entry which is preliminary data.</text>
</comment>
<evidence type="ECO:0000313" key="9">
    <source>
        <dbReference type="EMBL" id="MBF4500499.1"/>
    </source>
</evidence>
<keyword evidence="10" id="KW-1185">Reference proteome</keyword>
<feature type="transmembrane region" description="Helical" evidence="7">
    <location>
        <begin position="91"/>
        <end position="112"/>
    </location>
</feature>
<dbReference type="CDD" id="cd06261">
    <property type="entry name" value="TM_PBP2"/>
    <property type="match status" value="1"/>
</dbReference>
<dbReference type="InterPro" id="IPR035906">
    <property type="entry name" value="MetI-like_sf"/>
</dbReference>
<evidence type="ECO:0000313" key="10">
    <source>
        <dbReference type="Proteomes" id="UP000622653"/>
    </source>
</evidence>
<feature type="transmembrane region" description="Helical" evidence="7">
    <location>
        <begin position="28"/>
        <end position="47"/>
    </location>
</feature>
<comment type="similarity">
    <text evidence="7">Belongs to the binding-protein-dependent transport system permease family.</text>
</comment>
<dbReference type="GO" id="GO:0042918">
    <property type="term" value="P:alkanesulfonate transmembrane transport"/>
    <property type="evidence" value="ECO:0007669"/>
    <property type="project" value="UniProtKB-ARBA"/>
</dbReference>
<feature type="transmembrane region" description="Helical" evidence="7">
    <location>
        <begin position="213"/>
        <end position="234"/>
    </location>
</feature>
<keyword evidence="3" id="KW-1003">Cell membrane</keyword>
<keyword evidence="6 7" id="KW-0472">Membrane</keyword>
<keyword evidence="5 7" id="KW-1133">Transmembrane helix</keyword>
<dbReference type="EMBL" id="JADKPV010000001">
    <property type="protein sequence ID" value="MBF4500499.1"/>
    <property type="molecule type" value="Genomic_DNA"/>
</dbReference>